<evidence type="ECO:0000313" key="3">
    <source>
        <dbReference type="Proteomes" id="UP001152755"/>
    </source>
</evidence>
<keyword evidence="3" id="KW-1185">Reference proteome</keyword>
<protein>
    <submittedName>
        <fullName evidence="2">Uncharacterized protein</fullName>
    </submittedName>
</protein>
<dbReference type="AlphaFoldDB" id="A0A9X4M6N2"/>
<sequence>MQGLAVVLIPVLLMLFALAMERVETRLRRLSLPESEVQEFLEQANASDVGALATQGMPQALARFQRRRRTQESDDEAGSDTVDGRKAG</sequence>
<gene>
    <name evidence="2" type="ORF">NVS88_20700</name>
</gene>
<dbReference type="EMBL" id="JANRHA010000020">
    <property type="protein sequence ID" value="MDG3016977.1"/>
    <property type="molecule type" value="Genomic_DNA"/>
</dbReference>
<feature type="region of interest" description="Disordered" evidence="1">
    <location>
        <begin position="63"/>
        <end position="88"/>
    </location>
</feature>
<proteinExistence type="predicted"/>
<comment type="caution">
    <text evidence="2">The sequence shown here is derived from an EMBL/GenBank/DDBJ whole genome shotgun (WGS) entry which is preliminary data.</text>
</comment>
<organism evidence="2 3">
    <name type="scientific">Speluncibacter jeojiensis</name>
    <dbReference type="NCBI Taxonomy" id="2710754"/>
    <lineage>
        <taxon>Bacteria</taxon>
        <taxon>Bacillati</taxon>
        <taxon>Actinomycetota</taxon>
        <taxon>Actinomycetes</taxon>
        <taxon>Mycobacteriales</taxon>
        <taxon>Speluncibacteraceae</taxon>
        <taxon>Speluncibacter</taxon>
    </lineage>
</organism>
<name>A0A9X4M6N2_9ACTN</name>
<reference evidence="2" key="1">
    <citation type="submission" date="2022-08" db="EMBL/GenBank/DDBJ databases">
        <title>Genome analysis of Corynebacteriales strain.</title>
        <authorList>
            <person name="Lee S.D."/>
        </authorList>
    </citation>
    <scope>NUCLEOTIDE SEQUENCE</scope>
    <source>
        <strain evidence="2">D3-21</strain>
    </source>
</reference>
<dbReference type="RefSeq" id="WP_277830432.1">
    <property type="nucleotide sequence ID" value="NZ_JAAIVF010000001.1"/>
</dbReference>
<accession>A0A9X4M6N2</accession>
<evidence type="ECO:0000313" key="2">
    <source>
        <dbReference type="EMBL" id="MDG3016977.1"/>
    </source>
</evidence>
<evidence type="ECO:0000256" key="1">
    <source>
        <dbReference type="SAM" id="MobiDB-lite"/>
    </source>
</evidence>
<dbReference type="Proteomes" id="UP001152755">
    <property type="component" value="Unassembled WGS sequence"/>
</dbReference>